<reference evidence="4 5" key="1">
    <citation type="submission" date="2021-02" db="EMBL/GenBank/DDBJ databases">
        <title>FDA dAtabase for Regulatory Grade micrObial Sequences (FDA-ARGOS): Supporting development and validation of Infectious Disease Dx tests.</title>
        <authorList>
            <person name="Sproer C."/>
            <person name="Gronow S."/>
            <person name="Severitt S."/>
            <person name="Schroder I."/>
            <person name="Tallon L."/>
            <person name="Sadzewicz L."/>
            <person name="Zhao X."/>
            <person name="Boylan J."/>
            <person name="Ott S."/>
            <person name="Bowen H."/>
            <person name="Vavikolanu K."/>
            <person name="Mehta A."/>
            <person name="Aluvathingal J."/>
            <person name="Nadendla S."/>
            <person name="Lowell S."/>
            <person name="Myers T."/>
            <person name="Yan Y."/>
            <person name="Sichtig H."/>
        </authorList>
    </citation>
    <scope>NUCLEOTIDE SEQUENCE [LARGE SCALE GENOMIC DNA]</scope>
    <source>
        <strain evidence="3 4">FDAARGOS_1211</strain>
        <strain evidence="2 5">FDAARGOS_1212</strain>
    </source>
</reference>
<dbReference type="InterPro" id="IPR051927">
    <property type="entry name" value="Zn_Chap_cDPG_Synth"/>
</dbReference>
<dbReference type="InterPro" id="IPR011629">
    <property type="entry name" value="CobW-like_C"/>
</dbReference>
<dbReference type="AlphaFoldDB" id="A0ABD7CV30"/>
<dbReference type="InterPro" id="IPR027417">
    <property type="entry name" value="P-loop_NTPase"/>
</dbReference>
<dbReference type="EMBL" id="CP070249">
    <property type="protein sequence ID" value="QRV44983.1"/>
    <property type="molecule type" value="Genomic_DNA"/>
</dbReference>
<dbReference type="EMBL" id="CP070245">
    <property type="protein sequence ID" value="QRV32824.1"/>
    <property type="molecule type" value="Genomic_DNA"/>
</dbReference>
<dbReference type="GeneID" id="63984355"/>
<dbReference type="SMART" id="SM00833">
    <property type="entry name" value="CobW_C"/>
    <property type="match status" value="1"/>
</dbReference>
<organism evidence="2 5">
    <name type="scientific">Streptomyces californicus</name>
    <dbReference type="NCBI Taxonomy" id="67351"/>
    <lineage>
        <taxon>Bacteria</taxon>
        <taxon>Bacillati</taxon>
        <taxon>Actinomycetota</taxon>
        <taxon>Actinomycetes</taxon>
        <taxon>Kitasatosporales</taxon>
        <taxon>Streptomycetaceae</taxon>
        <taxon>Streptomyces</taxon>
    </lineage>
</organism>
<evidence type="ECO:0000259" key="1">
    <source>
        <dbReference type="SMART" id="SM00833"/>
    </source>
</evidence>
<gene>
    <name evidence="3" type="ORF">I6J41_32580</name>
    <name evidence="2" type="ORF">I6J42_01440</name>
</gene>
<dbReference type="Proteomes" id="UP000598054">
    <property type="component" value="Chromosome"/>
</dbReference>
<dbReference type="RefSeq" id="WP_030118430.1">
    <property type="nucleotide sequence ID" value="NZ_CP070242.1"/>
</dbReference>
<protein>
    <submittedName>
        <fullName evidence="2">GTP-binding protein</fullName>
    </submittedName>
</protein>
<evidence type="ECO:0000313" key="4">
    <source>
        <dbReference type="Proteomes" id="UP000598054"/>
    </source>
</evidence>
<feature type="domain" description="CobW C-terminal" evidence="1">
    <location>
        <begin position="240"/>
        <end position="356"/>
    </location>
</feature>
<sequence length="384" mass="41378">MSPHRAKLPVVIVCGLHAEARREVVEGLLRDVPHSVALHHDLSSAGGGTVRRSLRDAGGELASDEARLVNDCACCALREDLVPELERLAGDGRTRLAVLELWDSVEPRSMAEVIAAHTEAAEVTNVFAAVDPALVLPCLSNGDDLAEAGLAAAATDRRTVGDTWARQVEYAPVLAVTPNPAADEEDRALLRQLNPTARHFTSGSLDLARCTFAGFDVEAAAAAQHPACALLPQEADEAGVTTLVWRRHRPFHPGRLFDALEEVSCAAARSRGRFWLADRPDTLLSWDAAGGALCVENTGPWLASLPDAAWSMVPPYRRAAAALDWHPEHGDRCQHLVFVSPGLDREGLTGLLDSCLLTDEEFGSGREGWKRLPAAFDVFLDPVR</sequence>
<dbReference type="Pfam" id="PF07683">
    <property type="entry name" value="CobW_C"/>
    <property type="match status" value="1"/>
</dbReference>
<dbReference type="Gene3D" id="3.40.50.300">
    <property type="entry name" value="P-loop containing nucleotide triphosphate hydrolases"/>
    <property type="match status" value="1"/>
</dbReference>
<evidence type="ECO:0000313" key="3">
    <source>
        <dbReference type="EMBL" id="QRV44983.1"/>
    </source>
</evidence>
<dbReference type="Proteomes" id="UP000623926">
    <property type="component" value="Chromosome"/>
</dbReference>
<accession>A0ABD7CV30</accession>
<evidence type="ECO:0000313" key="2">
    <source>
        <dbReference type="EMBL" id="QRV32824.1"/>
    </source>
</evidence>
<keyword evidence="4" id="KW-1185">Reference proteome</keyword>
<dbReference type="PANTHER" id="PTHR43603:SF1">
    <property type="entry name" value="ZINC-REGULATED GTPASE METALLOPROTEIN ACTIVATOR 1"/>
    <property type="match status" value="1"/>
</dbReference>
<dbReference type="SUPFAM" id="SSF90002">
    <property type="entry name" value="Hypothetical protein YjiA, C-terminal domain"/>
    <property type="match status" value="1"/>
</dbReference>
<proteinExistence type="predicted"/>
<name>A0ABD7CV30_9ACTN</name>
<dbReference type="PANTHER" id="PTHR43603">
    <property type="entry name" value="COBW DOMAIN-CONTAINING PROTEIN DDB_G0274527"/>
    <property type="match status" value="1"/>
</dbReference>
<evidence type="ECO:0000313" key="5">
    <source>
        <dbReference type="Proteomes" id="UP000623926"/>
    </source>
</evidence>